<reference evidence="2" key="1">
    <citation type="journal article" date="2022" name="Mol. Ecol. Resour.">
        <title>The genomes of chicory, endive, great burdock and yacon provide insights into Asteraceae palaeo-polyploidization history and plant inulin production.</title>
        <authorList>
            <person name="Fan W."/>
            <person name="Wang S."/>
            <person name="Wang H."/>
            <person name="Wang A."/>
            <person name="Jiang F."/>
            <person name="Liu H."/>
            <person name="Zhao H."/>
            <person name="Xu D."/>
            <person name="Zhang Y."/>
        </authorList>
    </citation>
    <scope>NUCLEOTIDE SEQUENCE [LARGE SCALE GENOMIC DNA]</scope>
    <source>
        <strain evidence="2">cv. Yunnan</strain>
    </source>
</reference>
<gene>
    <name evidence="1" type="ORF">L1987_21083</name>
</gene>
<protein>
    <submittedName>
        <fullName evidence="1">Uncharacterized protein</fullName>
    </submittedName>
</protein>
<accession>A0ACB9IWH2</accession>
<sequence length="105" mass="12245">MENFLCSDVYFWISSVIRLLKQFALTYRTEYEKPFEEATHQVKSIRRCKLTTIGWLNSVINKRSEGFDSVSNSQLDSAMDELNSGRDPEVEEEYQIQLALELSAR</sequence>
<proteinExistence type="predicted"/>
<dbReference type="Proteomes" id="UP001056120">
    <property type="component" value="Linkage Group LG07"/>
</dbReference>
<name>A0ACB9IWH2_9ASTR</name>
<reference evidence="1 2" key="2">
    <citation type="journal article" date="2022" name="Mol. Ecol. Resour.">
        <title>The genomes of chicory, endive, great burdock and yacon provide insights into Asteraceae paleo-polyploidization history and plant inulin production.</title>
        <authorList>
            <person name="Fan W."/>
            <person name="Wang S."/>
            <person name="Wang H."/>
            <person name="Wang A."/>
            <person name="Jiang F."/>
            <person name="Liu H."/>
            <person name="Zhao H."/>
            <person name="Xu D."/>
            <person name="Zhang Y."/>
        </authorList>
    </citation>
    <scope>NUCLEOTIDE SEQUENCE [LARGE SCALE GENOMIC DNA]</scope>
    <source>
        <strain evidence="2">cv. Yunnan</strain>
        <tissue evidence="1">Leaves</tissue>
    </source>
</reference>
<dbReference type="EMBL" id="CM042024">
    <property type="protein sequence ID" value="KAI3811362.1"/>
    <property type="molecule type" value="Genomic_DNA"/>
</dbReference>
<keyword evidence="2" id="KW-1185">Reference proteome</keyword>
<evidence type="ECO:0000313" key="2">
    <source>
        <dbReference type="Proteomes" id="UP001056120"/>
    </source>
</evidence>
<evidence type="ECO:0000313" key="1">
    <source>
        <dbReference type="EMBL" id="KAI3811362.1"/>
    </source>
</evidence>
<comment type="caution">
    <text evidence="1">The sequence shown here is derived from an EMBL/GenBank/DDBJ whole genome shotgun (WGS) entry which is preliminary data.</text>
</comment>
<organism evidence="1 2">
    <name type="scientific">Smallanthus sonchifolius</name>
    <dbReference type="NCBI Taxonomy" id="185202"/>
    <lineage>
        <taxon>Eukaryota</taxon>
        <taxon>Viridiplantae</taxon>
        <taxon>Streptophyta</taxon>
        <taxon>Embryophyta</taxon>
        <taxon>Tracheophyta</taxon>
        <taxon>Spermatophyta</taxon>
        <taxon>Magnoliopsida</taxon>
        <taxon>eudicotyledons</taxon>
        <taxon>Gunneridae</taxon>
        <taxon>Pentapetalae</taxon>
        <taxon>asterids</taxon>
        <taxon>campanulids</taxon>
        <taxon>Asterales</taxon>
        <taxon>Asteraceae</taxon>
        <taxon>Asteroideae</taxon>
        <taxon>Heliantheae alliance</taxon>
        <taxon>Millerieae</taxon>
        <taxon>Smallanthus</taxon>
    </lineage>
</organism>